<dbReference type="AlphaFoldDB" id="A0AAE0I8N6"/>
<gene>
    <name evidence="2" type="ORF">B0T19DRAFT_479268</name>
</gene>
<feature type="compositionally biased region" description="Pro residues" evidence="1">
    <location>
        <begin position="254"/>
        <end position="264"/>
    </location>
</feature>
<evidence type="ECO:0000313" key="2">
    <source>
        <dbReference type="EMBL" id="KAK3320339.1"/>
    </source>
</evidence>
<sequence length="264" mass="28379">MSSSGSTSSYGSRKATYGSDGRSDWGSDCSDWGSARSDCSSASGRSTHGSASDSDDDGHVPNHVPGYHQVAGPSTGSQASSGFTDGGYDRRDRVDGERHAIGSQLDQLNHQHQNNSLQARSYGTARGYNTLTTFFDGYPPYPMRDPRGYIYGDGSSMSTWGPGNFSAPWTPAHRHQSGSYGQIDASSNLEPWGGIYGSVHPYGPYGYYNTIENEGYEVMRSLDAQIREFQESHPRSVDPSTAPAPPSYGAQPFQHPPAPSSSQP</sequence>
<reference evidence="2" key="2">
    <citation type="submission" date="2023-06" db="EMBL/GenBank/DDBJ databases">
        <authorList>
            <consortium name="Lawrence Berkeley National Laboratory"/>
            <person name="Haridas S."/>
            <person name="Hensen N."/>
            <person name="Bonometti L."/>
            <person name="Westerberg I."/>
            <person name="Brannstrom I.O."/>
            <person name="Guillou S."/>
            <person name="Cros-Aarteil S."/>
            <person name="Calhoun S."/>
            <person name="Kuo A."/>
            <person name="Mondo S."/>
            <person name="Pangilinan J."/>
            <person name="Riley R."/>
            <person name="Labutti K."/>
            <person name="Andreopoulos B."/>
            <person name="Lipzen A."/>
            <person name="Chen C."/>
            <person name="Yanf M."/>
            <person name="Daum C."/>
            <person name="Ng V."/>
            <person name="Clum A."/>
            <person name="Steindorff A."/>
            <person name="Ohm R."/>
            <person name="Martin F."/>
            <person name="Silar P."/>
            <person name="Natvig D."/>
            <person name="Lalanne C."/>
            <person name="Gautier V."/>
            <person name="Ament-Velasquez S.L."/>
            <person name="Kruys A."/>
            <person name="Hutchinson M.I."/>
            <person name="Powell A.J."/>
            <person name="Barry K."/>
            <person name="Miller A.N."/>
            <person name="Grigoriev I.V."/>
            <person name="Debuchy R."/>
            <person name="Gladieux P."/>
            <person name="Thoren M.H."/>
            <person name="Johannesson H."/>
        </authorList>
    </citation>
    <scope>NUCLEOTIDE SEQUENCE</scope>
    <source>
        <strain evidence="2">SMH4131-1</strain>
    </source>
</reference>
<proteinExistence type="predicted"/>
<feature type="region of interest" description="Disordered" evidence="1">
    <location>
        <begin position="227"/>
        <end position="264"/>
    </location>
</feature>
<reference evidence="2" key="1">
    <citation type="journal article" date="2023" name="Mol. Phylogenet. Evol.">
        <title>Genome-scale phylogeny and comparative genomics of the fungal order Sordariales.</title>
        <authorList>
            <person name="Hensen N."/>
            <person name="Bonometti L."/>
            <person name="Westerberg I."/>
            <person name="Brannstrom I.O."/>
            <person name="Guillou S."/>
            <person name="Cros-Aarteil S."/>
            <person name="Calhoun S."/>
            <person name="Haridas S."/>
            <person name="Kuo A."/>
            <person name="Mondo S."/>
            <person name="Pangilinan J."/>
            <person name="Riley R."/>
            <person name="LaButti K."/>
            <person name="Andreopoulos B."/>
            <person name="Lipzen A."/>
            <person name="Chen C."/>
            <person name="Yan M."/>
            <person name="Daum C."/>
            <person name="Ng V."/>
            <person name="Clum A."/>
            <person name="Steindorff A."/>
            <person name="Ohm R.A."/>
            <person name="Martin F."/>
            <person name="Silar P."/>
            <person name="Natvig D.O."/>
            <person name="Lalanne C."/>
            <person name="Gautier V."/>
            <person name="Ament-Velasquez S.L."/>
            <person name="Kruys A."/>
            <person name="Hutchinson M.I."/>
            <person name="Powell A.J."/>
            <person name="Barry K."/>
            <person name="Miller A.N."/>
            <person name="Grigoriev I.V."/>
            <person name="Debuchy R."/>
            <person name="Gladieux P."/>
            <person name="Hiltunen Thoren M."/>
            <person name="Johannesson H."/>
        </authorList>
    </citation>
    <scope>NUCLEOTIDE SEQUENCE</scope>
    <source>
        <strain evidence="2">SMH4131-1</strain>
    </source>
</reference>
<protein>
    <submittedName>
        <fullName evidence="2">Uncharacterized protein</fullName>
    </submittedName>
</protein>
<comment type="caution">
    <text evidence="2">The sequence shown here is derived from an EMBL/GenBank/DDBJ whole genome shotgun (WGS) entry which is preliminary data.</text>
</comment>
<dbReference type="EMBL" id="JAUEPO010000006">
    <property type="protein sequence ID" value="KAK3320339.1"/>
    <property type="molecule type" value="Genomic_DNA"/>
</dbReference>
<feature type="compositionally biased region" description="Low complexity" evidence="1">
    <location>
        <begin position="1"/>
        <end position="34"/>
    </location>
</feature>
<accession>A0AAE0I8N6</accession>
<feature type="compositionally biased region" description="Basic and acidic residues" evidence="1">
    <location>
        <begin position="227"/>
        <end position="236"/>
    </location>
</feature>
<evidence type="ECO:0000313" key="3">
    <source>
        <dbReference type="Proteomes" id="UP001286456"/>
    </source>
</evidence>
<keyword evidence="3" id="KW-1185">Reference proteome</keyword>
<organism evidence="2 3">
    <name type="scientific">Cercophora scortea</name>
    <dbReference type="NCBI Taxonomy" id="314031"/>
    <lineage>
        <taxon>Eukaryota</taxon>
        <taxon>Fungi</taxon>
        <taxon>Dikarya</taxon>
        <taxon>Ascomycota</taxon>
        <taxon>Pezizomycotina</taxon>
        <taxon>Sordariomycetes</taxon>
        <taxon>Sordariomycetidae</taxon>
        <taxon>Sordariales</taxon>
        <taxon>Lasiosphaeriaceae</taxon>
        <taxon>Cercophora</taxon>
    </lineage>
</organism>
<feature type="compositionally biased region" description="Polar residues" evidence="1">
    <location>
        <begin position="72"/>
        <end position="83"/>
    </location>
</feature>
<dbReference type="Proteomes" id="UP001286456">
    <property type="component" value="Unassembled WGS sequence"/>
</dbReference>
<evidence type="ECO:0000256" key="1">
    <source>
        <dbReference type="SAM" id="MobiDB-lite"/>
    </source>
</evidence>
<feature type="region of interest" description="Disordered" evidence="1">
    <location>
        <begin position="1"/>
        <end position="93"/>
    </location>
</feature>
<name>A0AAE0I8N6_9PEZI</name>
<feature type="compositionally biased region" description="Polar residues" evidence="1">
    <location>
        <begin position="37"/>
        <end position="49"/>
    </location>
</feature>